<organism evidence="1 2">
    <name type="scientific">Mariniradius saccharolyticus AK6</name>
    <dbReference type="NCBI Taxonomy" id="1239962"/>
    <lineage>
        <taxon>Bacteria</taxon>
        <taxon>Pseudomonadati</taxon>
        <taxon>Bacteroidota</taxon>
        <taxon>Cytophagia</taxon>
        <taxon>Cytophagales</taxon>
        <taxon>Cyclobacteriaceae</taxon>
        <taxon>Mariniradius</taxon>
    </lineage>
</organism>
<dbReference type="InParanoid" id="M7XHA2"/>
<reference evidence="1" key="1">
    <citation type="submission" date="2013-01" db="EMBL/GenBank/DDBJ databases">
        <title>Genome assembly of Mariniradius saccharolyticus AK6.</title>
        <authorList>
            <person name="Vaidya B."/>
            <person name="Khatri I."/>
            <person name="Tanuku N.R.S."/>
            <person name="Subramanian S."/>
            <person name="Pinnaka A."/>
        </authorList>
    </citation>
    <scope>NUCLEOTIDE SEQUENCE [LARGE SCALE GENOMIC DNA]</scope>
    <source>
        <strain evidence="1">AK6</strain>
    </source>
</reference>
<keyword evidence="2" id="KW-1185">Reference proteome</keyword>
<accession>M7XHA2</accession>
<dbReference type="Proteomes" id="UP000010953">
    <property type="component" value="Unassembled WGS sequence"/>
</dbReference>
<dbReference type="AlphaFoldDB" id="M7XHA2"/>
<protein>
    <submittedName>
        <fullName evidence="1">Uncharacterized protein</fullName>
    </submittedName>
</protein>
<gene>
    <name evidence="1" type="ORF">C943_04222</name>
</gene>
<evidence type="ECO:0000313" key="1">
    <source>
        <dbReference type="EMBL" id="EMS33903.1"/>
    </source>
</evidence>
<comment type="caution">
    <text evidence="1">The sequence shown here is derived from an EMBL/GenBank/DDBJ whole genome shotgun (WGS) entry which is preliminary data.</text>
</comment>
<proteinExistence type="predicted"/>
<name>M7XHA2_9BACT</name>
<dbReference type="EMBL" id="AMZY02000008">
    <property type="protein sequence ID" value="EMS33903.1"/>
    <property type="molecule type" value="Genomic_DNA"/>
</dbReference>
<evidence type="ECO:0000313" key="2">
    <source>
        <dbReference type="Proteomes" id="UP000010953"/>
    </source>
</evidence>
<sequence>MLGLEDWLFFVTPTEEVSMSQARFLVPRNDKANFSLVP</sequence>